<evidence type="ECO:0000313" key="6">
    <source>
        <dbReference type="Proteomes" id="UP000254208"/>
    </source>
</evidence>
<dbReference type="GO" id="GO:0030313">
    <property type="term" value="C:cell envelope"/>
    <property type="evidence" value="ECO:0007669"/>
    <property type="project" value="UniProtKB-SubCell"/>
</dbReference>
<sequence length="244" mass="26934">MRVLILLLFTFYSLLSLAMAQNSSLIQWRDTLHFTSQPHNPITATKTWKLCALYPSLKDSYWLSINYGMQKAAKSYSIDLNVLEAGGYNQLATQQKQITQCQQWGADAILLGSSTTAFPNLSQLVGNTPVIEVINATHDKTVKTRVGVPWFQMGYQPGRYLVQWSQGKPLKVLLMPGPLNAGGSLEMEQGFREAIAGSHVQIVDVAQGDNDIEVQRNLLHEMLERNPDIDVVVGTAIAAEAAMG</sequence>
<comment type="similarity">
    <text evidence="2">Belongs to the bacterial solute-binding protein 2 family.</text>
</comment>
<dbReference type="InterPro" id="IPR028082">
    <property type="entry name" value="Peripla_BP_I"/>
</dbReference>
<evidence type="ECO:0000259" key="4">
    <source>
        <dbReference type="Pfam" id="PF00532"/>
    </source>
</evidence>
<dbReference type="AlphaFoldDB" id="A0A379FNF7"/>
<accession>A0A379FNF7</accession>
<evidence type="ECO:0000256" key="1">
    <source>
        <dbReference type="ARBA" id="ARBA00004196"/>
    </source>
</evidence>
<dbReference type="Pfam" id="PF00532">
    <property type="entry name" value="Peripla_BP_1"/>
    <property type="match status" value="1"/>
</dbReference>
<dbReference type="PANTHER" id="PTHR46847">
    <property type="entry name" value="D-ALLOSE-BINDING PERIPLASMIC PROTEIN-RELATED"/>
    <property type="match status" value="1"/>
</dbReference>
<dbReference type="PANTHER" id="PTHR46847:SF1">
    <property type="entry name" value="D-ALLOSE-BINDING PERIPLASMIC PROTEIN-RELATED"/>
    <property type="match status" value="1"/>
</dbReference>
<protein>
    <submittedName>
        <fullName evidence="5">Periplasmic protein torT</fullName>
    </submittedName>
</protein>
<dbReference type="InterPro" id="IPR001761">
    <property type="entry name" value="Peripla_BP/Lac1_sug-bd_dom"/>
</dbReference>
<dbReference type="NCBIfam" id="NF008185">
    <property type="entry name" value="PRK10936.1"/>
    <property type="match status" value="1"/>
</dbReference>
<proteinExistence type="inferred from homology"/>
<comment type="subcellular location">
    <subcellularLocation>
        <location evidence="1">Cell envelope</location>
    </subcellularLocation>
</comment>
<evidence type="ECO:0000256" key="2">
    <source>
        <dbReference type="ARBA" id="ARBA00007639"/>
    </source>
</evidence>
<reference evidence="5 6" key="1">
    <citation type="submission" date="2018-06" db="EMBL/GenBank/DDBJ databases">
        <authorList>
            <consortium name="Pathogen Informatics"/>
            <person name="Doyle S."/>
        </authorList>
    </citation>
    <scope>NUCLEOTIDE SEQUENCE [LARGE SCALE GENOMIC DNA]</scope>
    <source>
        <strain evidence="5 6">NCTC11801</strain>
    </source>
</reference>
<keyword evidence="3" id="KW-0732">Signal</keyword>
<evidence type="ECO:0000313" key="5">
    <source>
        <dbReference type="EMBL" id="SUC30354.1"/>
    </source>
</evidence>
<organism evidence="5 6">
    <name type="scientific">Providencia rettgeri</name>
    <dbReference type="NCBI Taxonomy" id="587"/>
    <lineage>
        <taxon>Bacteria</taxon>
        <taxon>Pseudomonadati</taxon>
        <taxon>Pseudomonadota</taxon>
        <taxon>Gammaproteobacteria</taxon>
        <taxon>Enterobacterales</taxon>
        <taxon>Morganellaceae</taxon>
        <taxon>Providencia</taxon>
    </lineage>
</organism>
<dbReference type="EMBL" id="UGTZ01000001">
    <property type="protein sequence ID" value="SUC30354.1"/>
    <property type="molecule type" value="Genomic_DNA"/>
</dbReference>
<name>A0A379FNF7_PRORE</name>
<dbReference type="Gene3D" id="3.40.50.2300">
    <property type="match status" value="2"/>
</dbReference>
<evidence type="ECO:0000256" key="3">
    <source>
        <dbReference type="ARBA" id="ARBA00022729"/>
    </source>
</evidence>
<feature type="domain" description="Periplasmic binding protein/LacI sugar binding" evidence="4">
    <location>
        <begin position="47"/>
        <end position="244"/>
    </location>
</feature>
<dbReference type="SUPFAM" id="SSF53822">
    <property type="entry name" value="Periplasmic binding protein-like I"/>
    <property type="match status" value="1"/>
</dbReference>
<gene>
    <name evidence="5" type="primary">torT_2</name>
    <name evidence="5" type="ORF">NCTC11801_01280</name>
</gene>
<dbReference type="Proteomes" id="UP000254208">
    <property type="component" value="Unassembled WGS sequence"/>
</dbReference>